<protein>
    <submittedName>
        <fullName evidence="7">Sugar ABC transporter substrate-binding protein</fullName>
    </submittedName>
</protein>
<dbReference type="EMBL" id="QGLL01000001">
    <property type="protein sequence ID" value="PXY85782.1"/>
    <property type="molecule type" value="Genomic_DNA"/>
</dbReference>
<organism evidence="7 8">
    <name type="scientific">Bifidobacterium asteroides</name>
    <dbReference type="NCBI Taxonomy" id="1684"/>
    <lineage>
        <taxon>Bacteria</taxon>
        <taxon>Bacillati</taxon>
        <taxon>Actinomycetota</taxon>
        <taxon>Actinomycetes</taxon>
        <taxon>Bifidobacteriales</taxon>
        <taxon>Bifidobacteriaceae</taxon>
        <taxon>Bifidobacterium</taxon>
    </lineage>
</organism>
<keyword evidence="2 6" id="KW-0732">Signal</keyword>
<reference evidence="7 8" key="1">
    <citation type="submission" date="2018-05" db="EMBL/GenBank/DDBJ databases">
        <title>Reference genomes for bee gut microbiota database.</title>
        <authorList>
            <person name="Ellegaard K.M."/>
        </authorList>
    </citation>
    <scope>NUCLEOTIDE SEQUENCE [LARGE SCALE GENOMIC DNA]</scope>
    <source>
        <strain evidence="7 8">ESL0200</strain>
    </source>
</reference>
<dbReference type="AlphaFoldDB" id="A0A318MBV1"/>
<evidence type="ECO:0000256" key="3">
    <source>
        <dbReference type="ARBA" id="ARBA00023136"/>
    </source>
</evidence>
<dbReference type="Pfam" id="PF01547">
    <property type="entry name" value="SBP_bac_1"/>
    <property type="match status" value="1"/>
</dbReference>
<evidence type="ECO:0000256" key="1">
    <source>
        <dbReference type="ARBA" id="ARBA00022475"/>
    </source>
</evidence>
<name>A0A318MBV1_9BIFI</name>
<dbReference type="OrthoDB" id="2060074at2"/>
<comment type="caution">
    <text evidence="7">The sequence shown here is derived from an EMBL/GenBank/DDBJ whole genome shotgun (WGS) entry which is preliminary data.</text>
</comment>
<evidence type="ECO:0000256" key="4">
    <source>
        <dbReference type="ARBA" id="ARBA00023139"/>
    </source>
</evidence>
<evidence type="ECO:0000256" key="2">
    <source>
        <dbReference type="ARBA" id="ARBA00022729"/>
    </source>
</evidence>
<keyword evidence="4" id="KW-0564">Palmitate</keyword>
<dbReference type="Proteomes" id="UP000247744">
    <property type="component" value="Unassembled WGS sequence"/>
</dbReference>
<dbReference type="CDD" id="cd13585">
    <property type="entry name" value="PBP2_TMBP_like"/>
    <property type="match status" value="1"/>
</dbReference>
<gene>
    <name evidence="7" type="ORF">DKK75_01000</name>
</gene>
<dbReference type="PROSITE" id="PS51257">
    <property type="entry name" value="PROKAR_LIPOPROTEIN"/>
    <property type="match status" value="1"/>
</dbReference>
<dbReference type="PANTHER" id="PTHR43649">
    <property type="entry name" value="ARABINOSE-BINDING PROTEIN-RELATED"/>
    <property type="match status" value="1"/>
</dbReference>
<dbReference type="SUPFAM" id="SSF53850">
    <property type="entry name" value="Periplasmic binding protein-like II"/>
    <property type="match status" value="1"/>
</dbReference>
<dbReference type="PANTHER" id="PTHR43649:SF33">
    <property type="entry name" value="POLYGALACTURONAN_RHAMNOGALACTURONAN-BINDING PROTEIN YTCQ"/>
    <property type="match status" value="1"/>
</dbReference>
<feature type="chain" id="PRO_5039729273" evidence="6">
    <location>
        <begin position="24"/>
        <end position="444"/>
    </location>
</feature>
<evidence type="ECO:0000313" key="8">
    <source>
        <dbReference type="Proteomes" id="UP000247744"/>
    </source>
</evidence>
<dbReference type="RefSeq" id="WP_110451607.1">
    <property type="nucleotide sequence ID" value="NZ_QGLL01000001.1"/>
</dbReference>
<feature type="signal peptide" evidence="6">
    <location>
        <begin position="1"/>
        <end position="23"/>
    </location>
</feature>
<accession>A0A318MBV1</accession>
<keyword evidence="3" id="KW-0472">Membrane</keyword>
<evidence type="ECO:0000256" key="6">
    <source>
        <dbReference type="SAM" id="SignalP"/>
    </source>
</evidence>
<dbReference type="InterPro" id="IPR006059">
    <property type="entry name" value="SBP"/>
</dbReference>
<dbReference type="Gene3D" id="3.40.190.10">
    <property type="entry name" value="Periplasmic binding protein-like II"/>
    <property type="match status" value="2"/>
</dbReference>
<keyword evidence="5" id="KW-0449">Lipoprotein</keyword>
<evidence type="ECO:0000313" key="7">
    <source>
        <dbReference type="EMBL" id="PXY85782.1"/>
    </source>
</evidence>
<sequence>MLSLRKKALAVGAALAMSVSVLAGCGNSSSSSADAGLGTKDNPVTLSFWTWQPTDAQWKGIYKKFQEKYPNIKIKWWRTAEQADYQKKLQTAMAGGEGPDLFGVQTGTMATEYARFADDMNDLADENMPGWKDKVSENAVKQVTTTDGKLAGMPTIISGQEYLLYNKTLLKENGITTLPTTYDELKADCAKLKDKGLIPMAFGAKDGWHDVDFFVWMSNQFGKGDIYKAEEGKASFTDKTFVKTMNAWKQMVGDKVFQDGAVGTATYPDARDNYFYSRKTAFFPTGSWHASVAIPNDETKGTAVENDELGMIQFPSVGDGKAEPTTGVDFALSVNKTSKKKKAAMKFVEFMTTGEGQQLWINTLQGSPVAKGMEVQLPSDVSQTAKDSVSEITKGQLNSTLERKLKYSELEDEIGVQMQNVYNGTSVNDALAAIQKVNEGLDRS</sequence>
<proteinExistence type="predicted"/>
<keyword evidence="1" id="KW-1003">Cell membrane</keyword>
<dbReference type="InterPro" id="IPR050490">
    <property type="entry name" value="Bact_solute-bd_prot1"/>
</dbReference>
<evidence type="ECO:0000256" key="5">
    <source>
        <dbReference type="ARBA" id="ARBA00023288"/>
    </source>
</evidence>